<dbReference type="EMBL" id="CP038436">
    <property type="protein sequence ID" value="QBX57417.1"/>
    <property type="molecule type" value="Genomic_DNA"/>
</dbReference>
<keyword evidence="1" id="KW-0472">Membrane</keyword>
<proteinExistence type="predicted"/>
<protein>
    <submittedName>
        <fullName evidence="2">DUF1353 domain-containing protein</fullName>
    </submittedName>
</protein>
<feature type="transmembrane region" description="Helical" evidence="1">
    <location>
        <begin position="191"/>
        <end position="214"/>
    </location>
</feature>
<dbReference type="Pfam" id="PF07087">
    <property type="entry name" value="DUF1353"/>
    <property type="match status" value="1"/>
</dbReference>
<keyword evidence="1" id="KW-0812">Transmembrane</keyword>
<gene>
    <name evidence="2" type="ORF">EXE58_03065</name>
</gene>
<feature type="transmembrane region" description="Helical" evidence="1">
    <location>
        <begin position="165"/>
        <end position="184"/>
    </location>
</feature>
<organism evidence="2 3">
    <name type="scientific">Nocardioides seonyuensis</name>
    <dbReference type="NCBI Taxonomy" id="2518371"/>
    <lineage>
        <taxon>Bacteria</taxon>
        <taxon>Bacillati</taxon>
        <taxon>Actinomycetota</taxon>
        <taxon>Actinomycetes</taxon>
        <taxon>Propionibacteriales</taxon>
        <taxon>Nocardioidaceae</taxon>
        <taxon>Nocardioides</taxon>
    </lineage>
</organism>
<dbReference type="AlphaFoldDB" id="A0A4P7ILI0"/>
<dbReference type="KEGG" id="nsn:EXE58_03065"/>
<feature type="transmembrane region" description="Helical" evidence="1">
    <location>
        <begin position="226"/>
        <end position="248"/>
    </location>
</feature>
<dbReference type="OrthoDB" id="4476615at2"/>
<accession>A0A4P7ILI0</accession>
<dbReference type="InterPro" id="IPR010767">
    <property type="entry name" value="Phage_CGC-2007_Cje0229"/>
</dbReference>
<keyword evidence="3" id="KW-1185">Reference proteome</keyword>
<evidence type="ECO:0000256" key="1">
    <source>
        <dbReference type="SAM" id="Phobius"/>
    </source>
</evidence>
<sequence length="249" mass="26286">MGRRLAYLDRHLGEILVPADAGFRTDLTSVPSLFTWLVPRTGAHLPAALLHDALVAGPDEASYDIPGGAAVDRVEADRIFRDAMADTGTGVVRRWLVWTAVTTATIFVGREVPWTRVQTWGYRAAAAVTIVVVLVLGGVATADLLDLSWAPTLPWMGDRPWVGELAGGLAGAIVVPLALSLLWGRFRLAGAIAGVVLAVLLHVTVALAVMTAVYRGVEHLATRSPLVAWVVCAVAVATALGAFGWLSLA</sequence>
<evidence type="ECO:0000313" key="2">
    <source>
        <dbReference type="EMBL" id="QBX57417.1"/>
    </source>
</evidence>
<feature type="transmembrane region" description="Helical" evidence="1">
    <location>
        <begin position="124"/>
        <end position="145"/>
    </location>
</feature>
<name>A0A4P7ILI0_9ACTN</name>
<keyword evidence="1" id="KW-1133">Transmembrane helix</keyword>
<evidence type="ECO:0000313" key="3">
    <source>
        <dbReference type="Proteomes" id="UP000294853"/>
    </source>
</evidence>
<dbReference type="Proteomes" id="UP000294853">
    <property type="component" value="Chromosome"/>
</dbReference>
<reference evidence="2 3" key="1">
    <citation type="submission" date="2019-03" db="EMBL/GenBank/DDBJ databases">
        <title>Three New Species of Nocardioides, Nocardioides euryhalodurans sp. nov., Nocardioides seonyuensis sp. nov. and Nocardioides eburneoflavus sp. nov. Iolated from Soil.</title>
        <authorList>
            <person name="Roh S.G."/>
            <person name="Lee C."/>
            <person name="Kim M.-K."/>
            <person name="Kim S.B."/>
        </authorList>
    </citation>
    <scope>NUCLEOTIDE SEQUENCE [LARGE SCALE GENOMIC DNA]</scope>
    <source>
        <strain evidence="2 3">MMS17-SY207-3</strain>
    </source>
</reference>